<sequence length="96" mass="10565">MAEWIKGAGSGRLTNLVGLGALIPRQACEHRSRQRGDHDTPQRLKAWDETLADLHTHAKTPFRHRFQTDLVTPDEIAVRIASAHAALKAVAGDQHA</sequence>
<gene>
    <name evidence="1" type="ORF">Nocox_13930</name>
</gene>
<protein>
    <submittedName>
        <fullName evidence="1">Uncharacterized protein</fullName>
    </submittedName>
</protein>
<accession>A0ABX8TY73</accession>
<dbReference type="EMBL" id="CP068985">
    <property type="protein sequence ID" value="QYC40402.1"/>
    <property type="molecule type" value="Genomic_DNA"/>
</dbReference>
<name>A0ABX8TY73_9ACTN</name>
<dbReference type="Proteomes" id="UP000824681">
    <property type="component" value="Chromosome"/>
</dbReference>
<keyword evidence="2" id="KW-1185">Reference proteome</keyword>
<reference evidence="1 2" key="1">
    <citation type="journal article" date="2021" name="ACS Chem. Biol.">
        <title>Genomic-Led Discovery of a Novel Glycopeptide Antibiotic by Nonomuraea coxensis DSM 45129.</title>
        <authorList>
            <person name="Yushchuk O."/>
            <person name="Vior N.M."/>
            <person name="Andreo-Vidal A."/>
            <person name="Berini F."/>
            <person name="Ruckert C."/>
            <person name="Busche T."/>
            <person name="Binda E."/>
            <person name="Kalinowski J."/>
            <person name="Truman A.W."/>
            <person name="Marinelli F."/>
        </authorList>
    </citation>
    <scope>NUCLEOTIDE SEQUENCE [LARGE SCALE GENOMIC DNA]</scope>
    <source>
        <strain evidence="1 2">DSM 45129</strain>
    </source>
</reference>
<proteinExistence type="predicted"/>
<organism evidence="1 2">
    <name type="scientific">Nonomuraea coxensis DSM 45129</name>
    <dbReference type="NCBI Taxonomy" id="1122611"/>
    <lineage>
        <taxon>Bacteria</taxon>
        <taxon>Bacillati</taxon>
        <taxon>Actinomycetota</taxon>
        <taxon>Actinomycetes</taxon>
        <taxon>Streptosporangiales</taxon>
        <taxon>Streptosporangiaceae</taxon>
        <taxon>Nonomuraea</taxon>
    </lineage>
</organism>
<evidence type="ECO:0000313" key="1">
    <source>
        <dbReference type="EMBL" id="QYC40402.1"/>
    </source>
</evidence>
<dbReference type="RefSeq" id="WP_157383526.1">
    <property type="nucleotide sequence ID" value="NZ_CP068985.1"/>
</dbReference>
<evidence type="ECO:0000313" key="2">
    <source>
        <dbReference type="Proteomes" id="UP000824681"/>
    </source>
</evidence>